<dbReference type="RefSeq" id="WP_308489630.1">
    <property type="nucleotide sequence ID" value="NZ_JAVFCB010000006.1"/>
</dbReference>
<dbReference type="PANTHER" id="PTHR22642">
    <property type="entry name" value="IMIDAZOLONEPROPIONASE"/>
    <property type="match status" value="1"/>
</dbReference>
<dbReference type="Gene3D" id="2.30.40.10">
    <property type="entry name" value="Urease, subunit C, domain 1"/>
    <property type="match status" value="1"/>
</dbReference>
<dbReference type="SUPFAM" id="SSF51556">
    <property type="entry name" value="Metallo-dependent hydrolases"/>
    <property type="match status" value="1"/>
</dbReference>
<dbReference type="PANTHER" id="PTHR22642:SF21">
    <property type="entry name" value="PERIPLASMIC PROTEIN"/>
    <property type="match status" value="1"/>
</dbReference>
<dbReference type="InterPro" id="IPR013108">
    <property type="entry name" value="Amidohydro_3"/>
</dbReference>
<dbReference type="EMBL" id="JAVFCB010000006">
    <property type="protein sequence ID" value="MDQ4214688.1"/>
    <property type="molecule type" value="Genomic_DNA"/>
</dbReference>
<dbReference type="InterPro" id="IPR011059">
    <property type="entry name" value="Metal-dep_hydrolase_composite"/>
</dbReference>
<evidence type="ECO:0000313" key="3">
    <source>
        <dbReference type="Proteomes" id="UP001230289"/>
    </source>
</evidence>
<evidence type="ECO:0000259" key="1">
    <source>
        <dbReference type="Pfam" id="PF07969"/>
    </source>
</evidence>
<dbReference type="InterPro" id="IPR032466">
    <property type="entry name" value="Metal_Hydrolase"/>
</dbReference>
<protein>
    <submittedName>
        <fullName evidence="2">Amidohydrolase family protein</fullName>
    </submittedName>
</protein>
<sequence length="545" mass="59890">MSTPDLILRNGRIATLAKDGTAPEFVEALAVRGGKVVAIGAEADLPAAGPATVVYDLDGKLAVPGLIDSHVHFVRAGRTWDDEVRWEDMYSLADALASLAARAEDVPEGRWIRVIGGWDEKQFSEKRGPTREELDAAAPNHPVYVQMQYTYVVLNSRGMTEVGLHGDGAEDRVRDSQFPQGFQRDESGALTGRAGGGPLMTWFYRQLPMPTVDEQAAGTVSLSKEFARLGMTGAIDGGGLSTGPEAYRAIAKANFDGGLKTKVRLFKHATRPGMEDEDFSGYYRFDSPGFGDDMLRFSGIGEIIMYRSHDRIADPADYSDEAMAENKAVMREAAKHGWPVQVHAHQREFMDKVMTAWEEINEEFPITDLRWGFVHGELLGAGDAERLKRLGAGALFQSLLRLNGEEAIAVWGAERVAHAPELNLMWDAGVQIGLGSDAMRVASYNPWVSLHWFLTGRTIQGNRTLADEHLLSRERALRGYTQGGAWFTFEEEERGQLVPGFAADIAVLTDDFFTIPVDEIPHLASRLTLLDGDVVHDDGTVARQS</sequence>
<dbReference type="Gene3D" id="3.20.20.140">
    <property type="entry name" value="Metal-dependent hydrolases"/>
    <property type="match status" value="1"/>
</dbReference>
<dbReference type="Proteomes" id="UP001230289">
    <property type="component" value="Unassembled WGS sequence"/>
</dbReference>
<dbReference type="SUPFAM" id="SSF51338">
    <property type="entry name" value="Composite domain of metallo-dependent hydrolases"/>
    <property type="match status" value="1"/>
</dbReference>
<organism evidence="2 3">
    <name type="scientific">Microbacterium capsulatum</name>
    <dbReference type="NCBI Taxonomy" id="3041921"/>
    <lineage>
        <taxon>Bacteria</taxon>
        <taxon>Bacillati</taxon>
        <taxon>Actinomycetota</taxon>
        <taxon>Actinomycetes</taxon>
        <taxon>Micrococcales</taxon>
        <taxon>Microbacteriaceae</taxon>
        <taxon>Microbacterium</taxon>
    </lineage>
</organism>
<feature type="domain" description="Amidohydrolase 3" evidence="1">
    <location>
        <begin position="54"/>
        <end position="536"/>
    </location>
</feature>
<keyword evidence="3" id="KW-1185">Reference proteome</keyword>
<comment type="caution">
    <text evidence="2">The sequence shown here is derived from an EMBL/GenBank/DDBJ whole genome shotgun (WGS) entry which is preliminary data.</text>
</comment>
<gene>
    <name evidence="2" type="ORF">RBR11_12255</name>
</gene>
<evidence type="ECO:0000313" key="2">
    <source>
        <dbReference type="EMBL" id="MDQ4214688.1"/>
    </source>
</evidence>
<dbReference type="Gene3D" id="3.10.310.70">
    <property type="match status" value="1"/>
</dbReference>
<dbReference type="Pfam" id="PF07969">
    <property type="entry name" value="Amidohydro_3"/>
    <property type="match status" value="1"/>
</dbReference>
<reference evidence="2 3" key="1">
    <citation type="submission" date="2023-08" db="EMBL/GenBank/DDBJ databases">
        <title>Microbacterium sp. nov., isolated from a waste landfill.</title>
        <authorList>
            <person name="Wen W."/>
        </authorList>
    </citation>
    <scope>NUCLEOTIDE SEQUENCE [LARGE SCALE GENOMIC DNA]</scope>
    <source>
        <strain evidence="2 3">ASV81</strain>
    </source>
</reference>
<name>A0ABU0XHU1_9MICO</name>
<proteinExistence type="predicted"/>
<accession>A0ABU0XHU1</accession>